<dbReference type="EMBL" id="SBHS01000008">
    <property type="protein sequence ID" value="TWU75117.1"/>
    <property type="molecule type" value="Genomic_DNA"/>
</dbReference>
<comment type="subcellular location">
    <subcellularLocation>
        <location evidence="1">Endomembrane system</location>
        <topology evidence="1">Multi-pass membrane protein</topology>
    </subcellularLocation>
</comment>
<evidence type="ECO:0000256" key="8">
    <source>
        <dbReference type="ARBA" id="ARBA00023315"/>
    </source>
</evidence>
<dbReference type="STRING" id="1081105.A0A167GTQ7"/>
<dbReference type="PANTHER" id="PTHR22883:SF43">
    <property type="entry name" value="PALMITOYLTRANSFERASE APP"/>
    <property type="match status" value="1"/>
</dbReference>
<evidence type="ECO:0000313" key="17">
    <source>
        <dbReference type="Proteomes" id="UP000317257"/>
    </source>
</evidence>
<feature type="transmembrane region" description="Helical" evidence="11">
    <location>
        <begin position="494"/>
        <end position="519"/>
    </location>
</feature>
<feature type="domain" description="Palmitoyltransferase DHHC" evidence="13">
    <location>
        <begin position="450"/>
        <end position="575"/>
    </location>
</feature>
<feature type="region of interest" description="Disordered" evidence="12">
    <location>
        <begin position="280"/>
        <end position="321"/>
    </location>
</feature>
<comment type="catalytic activity">
    <reaction evidence="10 11">
        <text>L-cysteinyl-[protein] + hexadecanoyl-CoA = S-hexadecanoyl-L-cysteinyl-[protein] + CoA</text>
        <dbReference type="Rhea" id="RHEA:36683"/>
        <dbReference type="Rhea" id="RHEA-COMP:10131"/>
        <dbReference type="Rhea" id="RHEA-COMP:11032"/>
        <dbReference type="ChEBI" id="CHEBI:29950"/>
        <dbReference type="ChEBI" id="CHEBI:57287"/>
        <dbReference type="ChEBI" id="CHEBI:57379"/>
        <dbReference type="ChEBI" id="CHEBI:74151"/>
        <dbReference type="EC" id="2.3.1.225"/>
    </reaction>
</comment>
<protein>
    <recommendedName>
        <fullName evidence="11">Palmitoyltransferase</fullName>
        <ecNumber evidence="11">2.3.1.225</ecNumber>
    </recommendedName>
</protein>
<dbReference type="GO" id="GO:0019706">
    <property type="term" value="F:protein-cysteine S-palmitoyltransferase activity"/>
    <property type="evidence" value="ECO:0007669"/>
    <property type="project" value="UniProtKB-EC"/>
</dbReference>
<reference evidence="15" key="3">
    <citation type="journal article" date="2019" name="Microbiol. Resour. Announc.">
        <title>Genome Sequence of Metarhizium rileyi, a Microbial Control Agent for Lepidoptera.</title>
        <authorList>
            <person name="Binneck E."/>
            <person name="Lastra C.C.L."/>
            <person name="Sosa-Gomez D.R."/>
        </authorList>
    </citation>
    <scope>NUCLEOTIDE SEQUENCE</scope>
    <source>
        <strain evidence="15">Cep018-CH2</strain>
    </source>
</reference>
<dbReference type="EC" id="2.3.1.225" evidence="11"/>
<keyword evidence="2 11" id="KW-0808">Transferase</keyword>
<feature type="transmembrane region" description="Helical" evidence="11">
    <location>
        <begin position="349"/>
        <end position="367"/>
    </location>
</feature>
<keyword evidence="8 11" id="KW-0012">Acyltransferase</keyword>
<feature type="compositionally biased region" description="Low complexity" evidence="12">
    <location>
        <begin position="63"/>
        <end position="79"/>
    </location>
</feature>
<evidence type="ECO:0000256" key="7">
    <source>
        <dbReference type="ARBA" id="ARBA00023288"/>
    </source>
</evidence>
<evidence type="ECO:0000313" key="16">
    <source>
        <dbReference type="Proteomes" id="UP000243498"/>
    </source>
</evidence>
<accession>A0A167GTQ7</accession>
<dbReference type="AlphaFoldDB" id="A0A167GTQ7"/>
<gene>
    <name evidence="15" type="primary">ERF2</name>
    <name evidence="15" type="ORF">ED733_001820</name>
    <name evidence="14" type="ORF">NOR_02717</name>
</gene>
<evidence type="ECO:0000313" key="14">
    <source>
        <dbReference type="EMBL" id="OAA47081.1"/>
    </source>
</evidence>
<evidence type="ECO:0000256" key="2">
    <source>
        <dbReference type="ARBA" id="ARBA00022679"/>
    </source>
</evidence>
<dbReference type="PANTHER" id="PTHR22883">
    <property type="entry name" value="ZINC FINGER DHHC DOMAIN CONTAINING PROTEIN"/>
    <property type="match status" value="1"/>
</dbReference>
<feature type="transmembrane region" description="Helical" evidence="11">
    <location>
        <begin position="539"/>
        <end position="561"/>
    </location>
</feature>
<feature type="compositionally biased region" description="Polar residues" evidence="12">
    <location>
        <begin position="211"/>
        <end position="226"/>
    </location>
</feature>
<keyword evidence="3 11" id="KW-0812">Transmembrane</keyword>
<proteinExistence type="inferred from homology"/>
<keyword evidence="6" id="KW-0564">Palmitate</keyword>
<dbReference type="GO" id="GO:0006612">
    <property type="term" value="P:protein targeting to membrane"/>
    <property type="evidence" value="ECO:0007669"/>
    <property type="project" value="TreeGrafter"/>
</dbReference>
<keyword evidence="16" id="KW-1185">Reference proteome</keyword>
<feature type="compositionally biased region" description="Polar residues" evidence="12">
    <location>
        <begin position="23"/>
        <end position="39"/>
    </location>
</feature>
<sequence>MHSQPPASRAVSPGDNSAIAPRSGSSSNQRPPSVISSRMTDIATDDGAGSRANNAHPSRSETARTGASSRATGAGSAARKGLAPGLQVKRGSIASTTTSRRTPSLTTRSHVPSLTSGAFFRPMSSQKLQAQRGAGARPIPVNQQLHPSPANFDDNETDMGGSVIDGASGGRNTQNIAQLQYRMSAGEGVRPTPSRGTEMIDQETFDRFTVNASPTTGHYPTASMSDSVRPLQGRPDRNNNLSVNVDKSLKDLVNAPSPVRSTRTFRSSFLLPGKVEQTQSIRNRDIAGAEKLSSTASSPRFPRVEPQPGSKPSAKDLPGQTKGRVHQYFDGNTVFCFGGRWQNTKHTPINIATGTFVLVPCALFYGFEAPWLWHNVSPAIPITFAYLTYICLSSFIHASVSDPGILPRNLHQFPPVADQDDPLRLGPPTNDWTLVKSAESSAAAMEVPVKHCRTCNIWRPPRAHHCRLCDNCVETHDHHCVWLNNCVGKRNYRYFFTFVTSATILAAYLIGTSLTQILLHMKRETISFGDSIDHFRVPFALAIMGVMTIVYPAGLMGYHLFLMARGETTREYINSHKFAKRERYRAYSQGNWLKNLVSVLCRPRSPAYYRFKGKYRSGDQRLGQHYSLRSRRNTQGLELDEVAPGSRGFQGPVALQGESRE</sequence>
<evidence type="ECO:0000256" key="4">
    <source>
        <dbReference type="ARBA" id="ARBA00022989"/>
    </source>
</evidence>
<comment type="caution">
    <text evidence="14">The sequence shown here is derived from an EMBL/GenBank/DDBJ whole genome shotgun (WGS) entry which is preliminary data.</text>
</comment>
<feature type="region of interest" description="Disordered" evidence="12">
    <location>
        <begin position="1"/>
        <end position="122"/>
    </location>
</feature>
<evidence type="ECO:0000256" key="1">
    <source>
        <dbReference type="ARBA" id="ARBA00004127"/>
    </source>
</evidence>
<feature type="region of interest" description="Disordered" evidence="12">
    <location>
        <begin position="642"/>
        <end position="661"/>
    </location>
</feature>
<dbReference type="InterPro" id="IPR001594">
    <property type="entry name" value="Palmitoyltrfase_DHHC"/>
</dbReference>
<keyword evidence="7" id="KW-0449">Lipoprotein</keyword>
<organism evidence="14 16">
    <name type="scientific">Metarhizium rileyi (strain RCEF 4871)</name>
    <name type="common">Nomuraea rileyi</name>
    <dbReference type="NCBI Taxonomy" id="1649241"/>
    <lineage>
        <taxon>Eukaryota</taxon>
        <taxon>Fungi</taxon>
        <taxon>Dikarya</taxon>
        <taxon>Ascomycota</taxon>
        <taxon>Pezizomycotina</taxon>
        <taxon>Sordariomycetes</taxon>
        <taxon>Hypocreomycetidae</taxon>
        <taxon>Hypocreales</taxon>
        <taxon>Clavicipitaceae</taxon>
        <taxon>Metarhizium</taxon>
    </lineage>
</organism>
<dbReference type="GO" id="GO:0005794">
    <property type="term" value="C:Golgi apparatus"/>
    <property type="evidence" value="ECO:0007669"/>
    <property type="project" value="TreeGrafter"/>
</dbReference>
<feature type="compositionally biased region" description="Low complexity" evidence="12">
    <location>
        <begin position="95"/>
        <end position="109"/>
    </location>
</feature>
<feature type="transmembrane region" description="Helical" evidence="11">
    <location>
        <begin position="379"/>
        <end position="400"/>
    </location>
</feature>
<evidence type="ECO:0000256" key="10">
    <source>
        <dbReference type="ARBA" id="ARBA00048048"/>
    </source>
</evidence>
<keyword evidence="5 11" id="KW-0472">Membrane</keyword>
<reference evidence="14 16" key="1">
    <citation type="journal article" date="2016" name="Genome Biol. Evol.">
        <title>Divergent and convergent evolution of fungal pathogenicity.</title>
        <authorList>
            <person name="Shang Y."/>
            <person name="Xiao G."/>
            <person name="Zheng P."/>
            <person name="Cen K."/>
            <person name="Zhan S."/>
            <person name="Wang C."/>
        </authorList>
    </citation>
    <scope>NUCLEOTIDE SEQUENCE [LARGE SCALE GENOMIC DNA]</scope>
    <source>
        <strain evidence="14 16">RCEF 4871</strain>
    </source>
</reference>
<dbReference type="Proteomes" id="UP000317257">
    <property type="component" value="Unassembled WGS sequence"/>
</dbReference>
<evidence type="ECO:0000256" key="3">
    <source>
        <dbReference type="ARBA" id="ARBA00022692"/>
    </source>
</evidence>
<comment type="similarity">
    <text evidence="9">Belongs to the DHHC palmitoyltransferase family. ERF2/ZDHHC9 subfamily.</text>
</comment>
<evidence type="ECO:0000259" key="13">
    <source>
        <dbReference type="Pfam" id="PF01529"/>
    </source>
</evidence>
<keyword evidence="4 11" id="KW-1133">Transmembrane helix</keyword>
<dbReference type="Pfam" id="PF01529">
    <property type="entry name" value="DHHC"/>
    <property type="match status" value="1"/>
</dbReference>
<dbReference type="EMBL" id="AZHC01000006">
    <property type="protein sequence ID" value="OAA47081.1"/>
    <property type="molecule type" value="Genomic_DNA"/>
</dbReference>
<name>A0A167GTQ7_METRR</name>
<dbReference type="InterPro" id="IPR039859">
    <property type="entry name" value="PFA4/ZDH16/20/ERF2-like"/>
</dbReference>
<evidence type="ECO:0000256" key="6">
    <source>
        <dbReference type="ARBA" id="ARBA00023139"/>
    </source>
</evidence>
<dbReference type="OMA" id="VPVKYCK"/>
<feature type="region of interest" description="Disordered" evidence="12">
    <location>
        <begin position="211"/>
        <end position="237"/>
    </location>
</feature>
<dbReference type="OrthoDB" id="9909019at2759"/>
<dbReference type="PROSITE" id="PS50216">
    <property type="entry name" value="DHHC"/>
    <property type="match status" value="1"/>
</dbReference>
<dbReference type="Proteomes" id="UP000243498">
    <property type="component" value="Unassembled WGS sequence"/>
</dbReference>
<evidence type="ECO:0000256" key="11">
    <source>
        <dbReference type="RuleBase" id="RU079119"/>
    </source>
</evidence>
<comment type="domain">
    <text evidence="11">The DHHC domain is required for palmitoyltransferase activity.</text>
</comment>
<evidence type="ECO:0000313" key="15">
    <source>
        <dbReference type="EMBL" id="TWU75117.1"/>
    </source>
</evidence>
<reference evidence="17" key="2">
    <citation type="submission" date="2018-12" db="EMBL/GenBank/DDBJ databases">
        <title>The complete genome of Metarhizium rileyi, a key fungal pathogen of Lepidoptera.</title>
        <authorList>
            <person name="Binneck E."/>
            <person name="Lastra C.C.L."/>
            <person name="Sosa-Gomez D.R."/>
        </authorList>
    </citation>
    <scope>NUCLEOTIDE SEQUENCE [LARGE SCALE GENOMIC DNA]</scope>
    <source>
        <strain evidence="17">Cep018-CH2</strain>
    </source>
</reference>
<accession>A0A5C6GDR7</accession>
<evidence type="ECO:0000256" key="12">
    <source>
        <dbReference type="SAM" id="MobiDB-lite"/>
    </source>
</evidence>
<evidence type="ECO:0000256" key="5">
    <source>
        <dbReference type="ARBA" id="ARBA00023136"/>
    </source>
</evidence>
<dbReference type="GO" id="GO:0005783">
    <property type="term" value="C:endoplasmic reticulum"/>
    <property type="evidence" value="ECO:0007669"/>
    <property type="project" value="TreeGrafter"/>
</dbReference>
<evidence type="ECO:0000256" key="9">
    <source>
        <dbReference type="ARBA" id="ARBA00023463"/>
    </source>
</evidence>